<dbReference type="InterPro" id="IPR036280">
    <property type="entry name" value="Multihaem_cyt_sf"/>
</dbReference>
<dbReference type="Proteomes" id="UP000325785">
    <property type="component" value="Chromosome"/>
</dbReference>
<accession>A0A5P3ACX7</accession>
<evidence type="ECO:0008006" key="4">
    <source>
        <dbReference type="Google" id="ProtNLM"/>
    </source>
</evidence>
<evidence type="ECO:0000313" key="2">
    <source>
        <dbReference type="EMBL" id="QEW26188.1"/>
    </source>
</evidence>
<protein>
    <recommendedName>
        <fullName evidence="4">Cytochrome c domain-containing protein</fullName>
    </recommendedName>
</protein>
<gene>
    <name evidence="2" type="ORF">RIdsm_01985</name>
</gene>
<sequence length="204" mass="21970" precursor="true">MRHLLGLVALAGFSMPVLAAGEDVVIAPPEEGSVSREEGLAAWERIYEVASHPRCANCHVGEDNLPMWSGPSYGETRPHGMNIDGGESRIGAEYVPCQTCHAYNETGGNNGAHEAPQVADSWHLAPVEMQWFGKSSVEICNQLRDPERNGGQDHVELAEHLGHGPLVSWGWAPGGGREPAPYSLQAHIDDMLAWGVAGFPCEND</sequence>
<name>A0A5P3ACX7_9RHOB</name>
<dbReference type="RefSeq" id="WP_057813601.1">
    <property type="nucleotide sequence ID" value="NZ_CP031598.1"/>
</dbReference>
<reference evidence="2 3" key="1">
    <citation type="submission" date="2018-08" db="EMBL/GenBank/DDBJ databases">
        <title>Genetic Globetrotter - A new plasmid hitch-hiking vast phylogenetic and geographic distances.</title>
        <authorList>
            <person name="Vollmers J."/>
            <person name="Petersen J."/>
        </authorList>
    </citation>
    <scope>NUCLEOTIDE SEQUENCE [LARGE SCALE GENOMIC DNA]</scope>
    <source>
        <strain evidence="2 3">DSM 26383</strain>
    </source>
</reference>
<dbReference type="SUPFAM" id="SSF48695">
    <property type="entry name" value="Multiheme cytochromes"/>
    <property type="match status" value="1"/>
</dbReference>
<feature type="signal peptide" evidence="1">
    <location>
        <begin position="1"/>
        <end position="19"/>
    </location>
</feature>
<dbReference type="AlphaFoldDB" id="A0A5P3ACX7"/>
<dbReference type="EMBL" id="CP031598">
    <property type="protein sequence ID" value="QEW26188.1"/>
    <property type="molecule type" value="Genomic_DNA"/>
</dbReference>
<dbReference type="OrthoDB" id="656942at2"/>
<feature type="chain" id="PRO_5024806407" description="Cytochrome c domain-containing protein" evidence="1">
    <location>
        <begin position="20"/>
        <end position="204"/>
    </location>
</feature>
<organism evidence="2 3">
    <name type="scientific">Roseovarius indicus</name>
    <dbReference type="NCBI Taxonomy" id="540747"/>
    <lineage>
        <taxon>Bacteria</taxon>
        <taxon>Pseudomonadati</taxon>
        <taxon>Pseudomonadota</taxon>
        <taxon>Alphaproteobacteria</taxon>
        <taxon>Rhodobacterales</taxon>
        <taxon>Roseobacteraceae</taxon>
        <taxon>Roseovarius</taxon>
    </lineage>
</organism>
<dbReference type="KEGG" id="rid:RIdsm_01985"/>
<evidence type="ECO:0000256" key="1">
    <source>
        <dbReference type="SAM" id="SignalP"/>
    </source>
</evidence>
<keyword evidence="1" id="KW-0732">Signal</keyword>
<evidence type="ECO:0000313" key="3">
    <source>
        <dbReference type="Proteomes" id="UP000325785"/>
    </source>
</evidence>
<proteinExistence type="predicted"/>